<evidence type="ECO:0000313" key="2">
    <source>
        <dbReference type="EMBL" id="GAA0555331.1"/>
    </source>
</evidence>
<sequence length="162" mass="18273">MRDGTDVEFDYNRIVVVYTIVGIYRGETRSGRKRSVGDRRGRPADRDEGGRREMIEEERSELTYRRSNVRFSVDPSCRADTSHTTFNATETRISGMDSDSPVNAGIAGQSNADLGVRFTAGNSRKRFTWARRTRGVDSACWSLSHRESHASHRLPAGQGYRP</sequence>
<feature type="region of interest" description="Disordered" evidence="1">
    <location>
        <begin position="29"/>
        <end position="57"/>
    </location>
</feature>
<feature type="region of interest" description="Disordered" evidence="1">
    <location>
        <begin position="74"/>
        <end position="99"/>
    </location>
</feature>
<accession>A0AAV3SVZ8</accession>
<evidence type="ECO:0000256" key="1">
    <source>
        <dbReference type="SAM" id="MobiDB-lite"/>
    </source>
</evidence>
<dbReference type="InterPro" id="IPR058412">
    <property type="entry name" value="DUF8099"/>
</dbReference>
<dbReference type="AlphaFoldDB" id="A0AAV3SVZ8"/>
<comment type="caution">
    <text evidence="2">The sequence shown here is derived from an EMBL/GenBank/DDBJ whole genome shotgun (WGS) entry which is preliminary data.</text>
</comment>
<feature type="compositionally biased region" description="Basic and acidic residues" evidence="1">
    <location>
        <begin position="29"/>
        <end position="54"/>
    </location>
</feature>
<reference evidence="2" key="1">
    <citation type="journal article" date="2014" name="Int. J. Syst. Evol. Microbiol.">
        <title>Complete genome sequence of Corynebacterium casei LMG S-19264T (=DSM 44701T), isolated from a smear-ripened cheese.</title>
        <authorList>
            <consortium name="US DOE Joint Genome Institute (JGI-PGF)"/>
            <person name="Walter F."/>
            <person name="Albersmeier A."/>
            <person name="Kalinowski J."/>
            <person name="Ruckert C."/>
        </authorList>
    </citation>
    <scope>NUCLEOTIDE SEQUENCE</scope>
    <source>
        <strain evidence="2">JCM 14265</strain>
    </source>
</reference>
<gene>
    <name evidence="2" type="ORF">GCM10008994_33000</name>
</gene>
<reference evidence="2" key="2">
    <citation type="submission" date="2023-12" db="EMBL/GenBank/DDBJ databases">
        <authorList>
            <person name="Sun Q."/>
            <person name="Inoue M."/>
        </authorList>
    </citation>
    <scope>NUCLEOTIDE SEQUENCE</scope>
    <source>
        <strain evidence="2">JCM 14265</strain>
    </source>
</reference>
<proteinExistence type="predicted"/>
<dbReference type="EMBL" id="BAAADQ010000016">
    <property type="protein sequence ID" value="GAA0555331.1"/>
    <property type="molecule type" value="Genomic_DNA"/>
</dbReference>
<dbReference type="Pfam" id="PF26401">
    <property type="entry name" value="DUF8099"/>
    <property type="match status" value="1"/>
</dbReference>
<dbReference type="Proteomes" id="UP001501425">
    <property type="component" value="Unassembled WGS sequence"/>
</dbReference>
<name>A0AAV3SVZ8_9EURY</name>
<protein>
    <submittedName>
        <fullName evidence="2">Uncharacterized protein</fullName>
    </submittedName>
</protein>
<feature type="compositionally biased region" description="Polar residues" evidence="1">
    <location>
        <begin position="82"/>
        <end position="92"/>
    </location>
</feature>
<evidence type="ECO:0000313" key="3">
    <source>
        <dbReference type="Proteomes" id="UP001501425"/>
    </source>
</evidence>
<organism evidence="2 3">
    <name type="scientific">Halorubrum ejinorense</name>
    <dbReference type="NCBI Taxonomy" id="425309"/>
    <lineage>
        <taxon>Archaea</taxon>
        <taxon>Methanobacteriati</taxon>
        <taxon>Methanobacteriota</taxon>
        <taxon>Stenosarchaea group</taxon>
        <taxon>Halobacteria</taxon>
        <taxon>Halobacteriales</taxon>
        <taxon>Haloferacaceae</taxon>
        <taxon>Halorubrum</taxon>
    </lineage>
</organism>